<evidence type="ECO:0000259" key="1">
    <source>
        <dbReference type="PROSITE" id="PS51186"/>
    </source>
</evidence>
<dbReference type="InterPro" id="IPR016181">
    <property type="entry name" value="Acyl_CoA_acyltransferase"/>
</dbReference>
<dbReference type="Pfam" id="PF13302">
    <property type="entry name" value="Acetyltransf_3"/>
    <property type="match status" value="1"/>
</dbReference>
<comment type="caution">
    <text evidence="2">The sequence shown here is derived from an EMBL/GenBank/DDBJ whole genome shotgun (WGS) entry which is preliminary data.</text>
</comment>
<dbReference type="SUPFAM" id="SSF55729">
    <property type="entry name" value="Acyl-CoA N-acyltransferases (Nat)"/>
    <property type="match status" value="1"/>
</dbReference>
<reference evidence="2 3" key="1">
    <citation type="submission" date="2020-08" db="EMBL/GenBank/DDBJ databases">
        <title>Sequencing the genomes of 1000 actinobacteria strains.</title>
        <authorList>
            <person name="Klenk H.-P."/>
        </authorList>
    </citation>
    <scope>NUCLEOTIDE SEQUENCE [LARGE SCALE GENOMIC DNA]</scope>
    <source>
        <strain evidence="2 3">DSM 45790</strain>
    </source>
</reference>
<organism evidence="2 3">
    <name type="scientific">Sphaerisporangium krabiense</name>
    <dbReference type="NCBI Taxonomy" id="763782"/>
    <lineage>
        <taxon>Bacteria</taxon>
        <taxon>Bacillati</taxon>
        <taxon>Actinomycetota</taxon>
        <taxon>Actinomycetes</taxon>
        <taxon>Streptosporangiales</taxon>
        <taxon>Streptosporangiaceae</taxon>
        <taxon>Sphaerisporangium</taxon>
    </lineage>
</organism>
<dbReference type="GO" id="GO:0016747">
    <property type="term" value="F:acyltransferase activity, transferring groups other than amino-acyl groups"/>
    <property type="evidence" value="ECO:0007669"/>
    <property type="project" value="InterPro"/>
</dbReference>
<sequence length="198" mass="21795">MFSDKPTLTGERVVLCPVGPEHADGLWKLVTDPETRRLTGSHAPADRDAVTRWYASRRAHDDRLDLAICDAGDGAYVGEVVLNELDPENLACNLRIALIGPRAYGKGYGTEAIRLTLAHAFEEAGLHRVSLEVFAFNARAHHVYEKVGFVREGVLRDALRWDGEWHDAIVMSVLAPDWKAHRGRPALSSPAPGGEELP</sequence>
<dbReference type="PANTHER" id="PTHR43610">
    <property type="entry name" value="BLL6696 PROTEIN"/>
    <property type="match status" value="1"/>
</dbReference>
<keyword evidence="2" id="KW-0808">Transferase</keyword>
<dbReference type="Gene3D" id="3.40.630.30">
    <property type="match status" value="1"/>
</dbReference>
<protein>
    <submittedName>
        <fullName evidence="2">RimJ/RimL family protein N-acetyltransferase</fullName>
    </submittedName>
</protein>
<evidence type="ECO:0000313" key="2">
    <source>
        <dbReference type="EMBL" id="MBB5628022.1"/>
    </source>
</evidence>
<gene>
    <name evidence="2" type="ORF">BJ981_003721</name>
</gene>
<proteinExistence type="predicted"/>
<accession>A0A7W8Z620</accession>
<dbReference type="EMBL" id="JACHBR010000001">
    <property type="protein sequence ID" value="MBB5628022.1"/>
    <property type="molecule type" value="Genomic_DNA"/>
</dbReference>
<dbReference type="InterPro" id="IPR000182">
    <property type="entry name" value="GNAT_dom"/>
</dbReference>
<dbReference type="PANTHER" id="PTHR43610:SF1">
    <property type="entry name" value="N-ACETYLTRANSFERASE DOMAIN-CONTAINING PROTEIN"/>
    <property type="match status" value="1"/>
</dbReference>
<dbReference type="PROSITE" id="PS51186">
    <property type="entry name" value="GNAT"/>
    <property type="match status" value="1"/>
</dbReference>
<dbReference type="AlphaFoldDB" id="A0A7W8Z620"/>
<keyword evidence="3" id="KW-1185">Reference proteome</keyword>
<evidence type="ECO:0000313" key="3">
    <source>
        <dbReference type="Proteomes" id="UP000588112"/>
    </source>
</evidence>
<feature type="domain" description="N-acetyltransferase" evidence="1">
    <location>
        <begin position="13"/>
        <end position="176"/>
    </location>
</feature>
<dbReference type="RefSeq" id="WP_184612599.1">
    <property type="nucleotide sequence ID" value="NZ_BOOS01000015.1"/>
</dbReference>
<name>A0A7W8Z620_9ACTN</name>
<dbReference type="Proteomes" id="UP000588112">
    <property type="component" value="Unassembled WGS sequence"/>
</dbReference>